<dbReference type="Proteomes" id="UP000192903">
    <property type="component" value="Unassembled WGS sequence"/>
</dbReference>
<organism evidence="2 3">
    <name type="scientific">Xaviernesmea oryzae</name>
    <dbReference type="NCBI Taxonomy" id="464029"/>
    <lineage>
        <taxon>Bacteria</taxon>
        <taxon>Pseudomonadati</taxon>
        <taxon>Pseudomonadota</taxon>
        <taxon>Alphaproteobacteria</taxon>
        <taxon>Hyphomicrobiales</taxon>
        <taxon>Rhizobiaceae</taxon>
        <taxon>Rhizobium/Agrobacterium group</taxon>
        <taxon>Xaviernesmea</taxon>
    </lineage>
</organism>
<dbReference type="SFLD" id="SFLDS00003">
    <property type="entry name" value="Haloacid_Dehalogenase"/>
    <property type="match status" value="1"/>
</dbReference>
<dbReference type="GO" id="GO:0016787">
    <property type="term" value="F:hydrolase activity"/>
    <property type="evidence" value="ECO:0007669"/>
    <property type="project" value="UniProtKB-KW"/>
</dbReference>
<dbReference type="SFLD" id="SFLDG01129">
    <property type="entry name" value="C1.5:_HAD__Beta-PGM__Phosphata"/>
    <property type="match status" value="1"/>
</dbReference>
<dbReference type="InterPro" id="IPR023198">
    <property type="entry name" value="PGP-like_dom2"/>
</dbReference>
<evidence type="ECO:0000313" key="2">
    <source>
        <dbReference type="EMBL" id="SMF44609.1"/>
    </source>
</evidence>
<dbReference type="PANTHER" id="PTHR43316:SF8">
    <property type="entry name" value="HAD FAMILY HYDROLASE"/>
    <property type="match status" value="1"/>
</dbReference>
<gene>
    <name evidence="2" type="ORF">SAMN02982989_2218</name>
</gene>
<reference evidence="3" key="1">
    <citation type="submission" date="2017-04" db="EMBL/GenBank/DDBJ databases">
        <authorList>
            <person name="Varghese N."/>
            <person name="Submissions S."/>
        </authorList>
    </citation>
    <scope>NUCLEOTIDE SEQUENCE [LARGE SCALE GENOMIC DNA]</scope>
    <source>
        <strain evidence="3">B4P</strain>
    </source>
</reference>
<dbReference type="OrthoDB" id="6101375at2"/>
<evidence type="ECO:0000313" key="3">
    <source>
        <dbReference type="Proteomes" id="UP000192903"/>
    </source>
</evidence>
<dbReference type="Gene3D" id="1.10.150.240">
    <property type="entry name" value="Putative phosphatase, domain 2"/>
    <property type="match status" value="1"/>
</dbReference>
<dbReference type="STRING" id="464029.SAMN02982989_2218"/>
<dbReference type="PANTHER" id="PTHR43316">
    <property type="entry name" value="HYDROLASE, HALOACID DELAHOGENASE-RELATED"/>
    <property type="match status" value="1"/>
</dbReference>
<dbReference type="SUPFAM" id="SSF56784">
    <property type="entry name" value="HAD-like"/>
    <property type="match status" value="1"/>
</dbReference>
<accession>A0A1X7F380</accession>
<sequence length="238" mass="26394">MRPITAIGFDADDTLWQNEQYYRLTEEHFAQLLGEFGEGAHISERLLEAEKRNLSHYGFGIKGFTLSMIETAIEITDGKVPAKTIGEILDIGRELLRHPVETLPHVEETLEALNGEYLLVLITKGDLFDQERKLAQSGLGDFFDAVEIVSDKNATTYRRIFSKVADGPERAMMVGNSLKSDIVPAIAAGSYGVFVPHALTWVIEHVDAPADAPRFRQIEHLGELSDVIRRITDGGTSA</sequence>
<proteinExistence type="predicted"/>
<dbReference type="CDD" id="cd07515">
    <property type="entry name" value="HAD-like"/>
    <property type="match status" value="1"/>
</dbReference>
<dbReference type="InterPro" id="IPR051540">
    <property type="entry name" value="S-2-haloacid_dehalogenase"/>
</dbReference>
<dbReference type="EMBL" id="FXAF01000006">
    <property type="protein sequence ID" value="SMF44609.1"/>
    <property type="molecule type" value="Genomic_DNA"/>
</dbReference>
<name>A0A1X7F380_9HYPH</name>
<keyword evidence="1 2" id="KW-0378">Hydrolase</keyword>
<dbReference type="Pfam" id="PF00702">
    <property type="entry name" value="Hydrolase"/>
    <property type="match status" value="1"/>
</dbReference>
<protein>
    <submittedName>
        <fullName evidence="2">Putative hydrolase of the HAD superfamily</fullName>
    </submittedName>
</protein>
<dbReference type="Gene3D" id="3.40.50.1000">
    <property type="entry name" value="HAD superfamily/HAD-like"/>
    <property type="match status" value="1"/>
</dbReference>
<evidence type="ECO:0000256" key="1">
    <source>
        <dbReference type="ARBA" id="ARBA00022801"/>
    </source>
</evidence>
<dbReference type="InterPro" id="IPR023214">
    <property type="entry name" value="HAD_sf"/>
</dbReference>
<dbReference type="AlphaFoldDB" id="A0A1X7F380"/>
<dbReference type="InterPro" id="IPR036412">
    <property type="entry name" value="HAD-like_sf"/>
</dbReference>
<keyword evidence="3" id="KW-1185">Reference proteome</keyword>
<dbReference type="RefSeq" id="WP_085422436.1">
    <property type="nucleotide sequence ID" value="NZ_FXAF01000006.1"/>
</dbReference>